<dbReference type="SUPFAM" id="SSF52172">
    <property type="entry name" value="CheY-like"/>
    <property type="match status" value="1"/>
</dbReference>
<dbReference type="Pfam" id="PF00196">
    <property type="entry name" value="GerE"/>
    <property type="match status" value="1"/>
</dbReference>
<evidence type="ECO:0000256" key="4">
    <source>
        <dbReference type="PROSITE-ProRule" id="PRU00169"/>
    </source>
</evidence>
<dbReference type="InterPro" id="IPR000792">
    <property type="entry name" value="Tscrpt_reg_LuxR_C"/>
</dbReference>
<dbReference type="InterPro" id="IPR011006">
    <property type="entry name" value="CheY-like_superfamily"/>
</dbReference>
<proteinExistence type="predicted"/>
<gene>
    <name evidence="7" type="primary">fixJ</name>
    <name evidence="7" type="ORF">RZS28_02130</name>
</gene>
<dbReference type="Proteomes" id="UP001626536">
    <property type="component" value="Chromosome"/>
</dbReference>
<reference evidence="7 8" key="1">
    <citation type="submission" date="2023-10" db="EMBL/GenBank/DDBJ databases">
        <title>Novel methanotroph of the genus Methylocapsa from a subarctic wetland.</title>
        <authorList>
            <person name="Belova S.E."/>
            <person name="Oshkin I.Y."/>
            <person name="Miroshnikov K."/>
            <person name="Dedysh S.N."/>
        </authorList>
    </citation>
    <scope>NUCLEOTIDE SEQUENCE [LARGE SCALE GENOMIC DNA]</scope>
    <source>
        <strain evidence="7 8">RX1</strain>
    </source>
</reference>
<dbReference type="SMART" id="SM00448">
    <property type="entry name" value="REC"/>
    <property type="match status" value="1"/>
</dbReference>
<dbReference type="InterPro" id="IPR016032">
    <property type="entry name" value="Sig_transdc_resp-reg_C-effctor"/>
</dbReference>
<dbReference type="PROSITE" id="PS50043">
    <property type="entry name" value="HTH_LUXR_2"/>
    <property type="match status" value="1"/>
</dbReference>
<dbReference type="PROSITE" id="PS50110">
    <property type="entry name" value="RESPONSE_REGULATORY"/>
    <property type="match status" value="1"/>
</dbReference>
<feature type="domain" description="Response regulatory" evidence="6">
    <location>
        <begin position="10"/>
        <end position="124"/>
    </location>
</feature>
<evidence type="ECO:0000313" key="7">
    <source>
        <dbReference type="EMBL" id="WOJ90127.1"/>
    </source>
</evidence>
<dbReference type="Gene3D" id="1.10.10.10">
    <property type="entry name" value="Winged helix-like DNA-binding domain superfamily/Winged helix DNA-binding domain"/>
    <property type="match status" value="1"/>
</dbReference>
<dbReference type="InterPro" id="IPR036388">
    <property type="entry name" value="WH-like_DNA-bd_sf"/>
</dbReference>
<evidence type="ECO:0000256" key="2">
    <source>
        <dbReference type="ARBA" id="ARBA00023125"/>
    </source>
</evidence>
<dbReference type="Pfam" id="PF00072">
    <property type="entry name" value="Response_reg"/>
    <property type="match status" value="1"/>
</dbReference>
<keyword evidence="2" id="KW-0238">DNA-binding</keyword>
<dbReference type="SMART" id="SM00421">
    <property type="entry name" value="HTH_LUXR"/>
    <property type="match status" value="1"/>
</dbReference>
<evidence type="ECO:0000259" key="5">
    <source>
        <dbReference type="PROSITE" id="PS50043"/>
    </source>
</evidence>
<evidence type="ECO:0000256" key="1">
    <source>
        <dbReference type="ARBA" id="ARBA00023015"/>
    </source>
</evidence>
<name>A0ABZ0HS46_9HYPH</name>
<evidence type="ECO:0000313" key="8">
    <source>
        <dbReference type="Proteomes" id="UP001626536"/>
    </source>
</evidence>
<keyword evidence="8" id="KW-1185">Reference proteome</keyword>
<dbReference type="InterPro" id="IPR001789">
    <property type="entry name" value="Sig_transdc_resp-reg_receiver"/>
</dbReference>
<dbReference type="CDD" id="cd06170">
    <property type="entry name" value="LuxR_C_like"/>
    <property type="match status" value="1"/>
</dbReference>
<dbReference type="SUPFAM" id="SSF46894">
    <property type="entry name" value="C-terminal effector domain of the bipartite response regulators"/>
    <property type="match status" value="1"/>
</dbReference>
<dbReference type="CDD" id="cd17537">
    <property type="entry name" value="REC_FixJ"/>
    <property type="match status" value="1"/>
</dbReference>
<dbReference type="EMBL" id="CP136862">
    <property type="protein sequence ID" value="WOJ90127.1"/>
    <property type="molecule type" value="Genomic_DNA"/>
</dbReference>
<accession>A0ABZ0HS46</accession>
<keyword evidence="3" id="KW-0804">Transcription</keyword>
<dbReference type="NCBIfam" id="NF006900">
    <property type="entry name" value="PRK09390.1"/>
    <property type="match status" value="1"/>
</dbReference>
<sequence>MLSSNGSGSIVHVIDDDPALRDSLGFLLGSAGFSVRLFESAEAFLDVLSSVVGGCVITDVRMQGLDGVELVRRLRSANHAIPVIVITGHGDVPLAVAAMKLGATDFMEKPFDGDALVAAVSLALARDAQSFADAPPFAEARSFPANTLSEEMTSRLASLSQRESQVLVGLMNGRTNKEIARELDLSSRTVEVYRAKLMTKMKAQSISELVRFAIKAGLSAV</sequence>
<dbReference type="Gene3D" id="3.40.50.2300">
    <property type="match status" value="1"/>
</dbReference>
<dbReference type="RefSeq" id="WP_407339573.1">
    <property type="nucleotide sequence ID" value="NZ_CP136862.1"/>
</dbReference>
<organism evidence="7 8">
    <name type="scientific">Methylocapsa polymorpha</name>
    <dbReference type="NCBI Taxonomy" id="3080828"/>
    <lineage>
        <taxon>Bacteria</taxon>
        <taxon>Pseudomonadati</taxon>
        <taxon>Pseudomonadota</taxon>
        <taxon>Alphaproteobacteria</taxon>
        <taxon>Hyphomicrobiales</taxon>
        <taxon>Beijerinckiaceae</taxon>
        <taxon>Methylocapsa</taxon>
    </lineage>
</organism>
<evidence type="ECO:0000256" key="3">
    <source>
        <dbReference type="ARBA" id="ARBA00023163"/>
    </source>
</evidence>
<dbReference type="PANTHER" id="PTHR44688">
    <property type="entry name" value="DNA-BINDING TRANSCRIPTIONAL ACTIVATOR DEVR_DOSR"/>
    <property type="match status" value="1"/>
</dbReference>
<keyword evidence="1" id="KW-0805">Transcription regulation</keyword>
<evidence type="ECO:0000259" key="6">
    <source>
        <dbReference type="PROSITE" id="PS50110"/>
    </source>
</evidence>
<dbReference type="PRINTS" id="PR00038">
    <property type="entry name" value="HTHLUXR"/>
</dbReference>
<feature type="modified residue" description="4-aspartylphosphate" evidence="4">
    <location>
        <position position="59"/>
    </location>
</feature>
<feature type="domain" description="HTH luxR-type" evidence="5">
    <location>
        <begin position="152"/>
        <end position="217"/>
    </location>
</feature>
<keyword evidence="4" id="KW-0597">Phosphoprotein</keyword>
<protein>
    <submittedName>
        <fullName evidence="7">Response regulator FixJ</fullName>
    </submittedName>
</protein>
<dbReference type="PANTHER" id="PTHR44688:SF16">
    <property type="entry name" value="DNA-BINDING TRANSCRIPTIONAL ACTIVATOR DEVR_DOSR"/>
    <property type="match status" value="1"/>
</dbReference>